<keyword evidence="3" id="KW-1185">Reference proteome</keyword>
<dbReference type="InterPro" id="IPR050656">
    <property type="entry name" value="PINX1"/>
</dbReference>
<feature type="compositionally biased region" description="Basic residues" evidence="1">
    <location>
        <begin position="136"/>
        <end position="155"/>
    </location>
</feature>
<reference evidence="2" key="1">
    <citation type="journal article" date="2019" name="G3 (Bethesda)">
        <title>Genome Assemblies of Two Rare Opportunistic Yeast Pathogens: Diutina rugosa (syn. Candida rugosa) and Trichomonascus ciferrii (syn. Candida ciferrii).</title>
        <authorList>
            <person name="Mixao V."/>
            <person name="Saus E."/>
            <person name="Hansen A.P."/>
            <person name="Lass-Florl C."/>
            <person name="Gabaldon T."/>
        </authorList>
    </citation>
    <scope>NUCLEOTIDE SEQUENCE</scope>
    <source>
        <strain evidence="2">CBS 4856</strain>
    </source>
</reference>
<evidence type="ECO:0000256" key="1">
    <source>
        <dbReference type="SAM" id="MobiDB-lite"/>
    </source>
</evidence>
<name>A0A642V8S0_9ASCO</name>
<accession>A0A642V8S0</accession>
<protein>
    <recommendedName>
        <fullName evidence="4">G-patch domain-containing protein</fullName>
    </recommendedName>
</protein>
<dbReference type="PANTHER" id="PTHR23149">
    <property type="entry name" value="G PATCH DOMAIN CONTAINING PROTEIN"/>
    <property type="match status" value="1"/>
</dbReference>
<evidence type="ECO:0008006" key="4">
    <source>
        <dbReference type="Google" id="ProtNLM"/>
    </source>
</evidence>
<evidence type="ECO:0000313" key="3">
    <source>
        <dbReference type="Proteomes" id="UP000761534"/>
    </source>
</evidence>
<comment type="caution">
    <text evidence="2">The sequence shown here is derived from an EMBL/GenBank/DDBJ whole genome shotgun (WGS) entry which is preliminary data.</text>
</comment>
<proteinExistence type="predicted"/>
<dbReference type="PANTHER" id="PTHR23149:SF26">
    <property type="entry name" value="PROTEIN TMA23"/>
    <property type="match status" value="1"/>
</dbReference>
<feature type="region of interest" description="Disordered" evidence="1">
    <location>
        <begin position="109"/>
        <end position="178"/>
    </location>
</feature>
<dbReference type="AlphaFoldDB" id="A0A642V8S0"/>
<feature type="compositionally biased region" description="Polar residues" evidence="1">
    <location>
        <begin position="168"/>
        <end position="178"/>
    </location>
</feature>
<feature type="compositionally biased region" description="Basic residues" evidence="1">
    <location>
        <begin position="117"/>
        <end position="126"/>
    </location>
</feature>
<dbReference type="VEuPathDB" id="FungiDB:TRICI_002174"/>
<dbReference type="OrthoDB" id="3366546at2759"/>
<evidence type="ECO:0000313" key="2">
    <source>
        <dbReference type="EMBL" id="KAA8915662.1"/>
    </source>
</evidence>
<sequence length="178" mass="20589">MNASEYLQAYGWTKGEALQKGGLRKPILVKHKKDTRGLGHDSDLHEAWWERMFDGQLKGLDVNTEGSDGVQFCQNEVKPSGISRHLSPLYRMFVWGGVLEGTIDQLKKQQEEEKANKKTKSTKRRKSDSDDDTDRSKKKKKEKKKEKKRKSRKTTPKNNSDEDWIRQLVQNMDQKVAA</sequence>
<organism evidence="2 3">
    <name type="scientific">Trichomonascus ciferrii</name>
    <dbReference type="NCBI Taxonomy" id="44093"/>
    <lineage>
        <taxon>Eukaryota</taxon>
        <taxon>Fungi</taxon>
        <taxon>Dikarya</taxon>
        <taxon>Ascomycota</taxon>
        <taxon>Saccharomycotina</taxon>
        <taxon>Dipodascomycetes</taxon>
        <taxon>Dipodascales</taxon>
        <taxon>Trichomonascaceae</taxon>
        <taxon>Trichomonascus</taxon>
        <taxon>Trichomonascus ciferrii complex</taxon>
    </lineage>
</organism>
<dbReference type="Proteomes" id="UP000761534">
    <property type="component" value="Unassembled WGS sequence"/>
</dbReference>
<dbReference type="EMBL" id="SWFS01000151">
    <property type="protein sequence ID" value="KAA8915662.1"/>
    <property type="molecule type" value="Genomic_DNA"/>
</dbReference>
<gene>
    <name evidence="2" type="ORF">TRICI_002174</name>
</gene>